<gene>
    <name evidence="2" type="ORF">RCL2_001735500</name>
    <name evidence="1" type="ORF">RclHR1_00090011</name>
</gene>
<dbReference type="Proteomes" id="UP000615446">
    <property type="component" value="Unassembled WGS sequence"/>
</dbReference>
<dbReference type="InterPro" id="IPR019538">
    <property type="entry name" value="PSMD5"/>
</dbReference>
<name>A0A2Z6SPC4_9GLOM</name>
<keyword evidence="2" id="KW-0647">Proteasome</keyword>
<protein>
    <submittedName>
        <fullName evidence="2">26S proteasome non-ATPase regulatory subunit 5</fullName>
    </submittedName>
</protein>
<comment type="caution">
    <text evidence="1">The sequence shown here is derived from an EMBL/GenBank/DDBJ whole genome shotgun (WGS) entry which is preliminary data.</text>
</comment>
<dbReference type="EMBL" id="BEXD01004314">
    <property type="protein sequence ID" value="GBC09577.1"/>
    <property type="molecule type" value="Genomic_DNA"/>
</dbReference>
<sequence length="513" mass="56738">MVSTTSEIDTLRNFLHSPESLDATELADTLGIINISIEGPNGEQIKQSFLNNITLSEFFTLLGSHSDAVTSTACKILEKLLQSMNYTDIISSGLEEHLTLGLQFSSSEVRILALCQVEKCLESGTAVQDLVRSPIFPVILEGLGYEDIQISAKATEFLIKLANHSDGLHAIFDSGSIAILNQLSQGNETVKFRVFDLISRISISSPEAFQLCESSGALNAITSEFNSNDLLLKLNAIETFSKINQSYAGYIFLERARILQSLIDVMTQDDDGDIVLVLVKCAALKFFGKLSEMEEVDFAEVNDKYKILSIIDSNLLSPNLDLKITTINIIGVIGSNPRGLKLLNADETPDILGNFMDLYHHSAGDIKMACLQTISCLFGVSENPSPELSDIIHQIYFQIGGAPTPLSTLISNVKQTLEDLRIASFAIMQKMALHPWGQTEMSNSKEFIDYILNRTTETTKLGKEWKFTIVQTLVNAHNVENIIPPNIFDRLTRYLREGPFYVRTEATVAFESA</sequence>
<dbReference type="InterPro" id="IPR016024">
    <property type="entry name" value="ARM-type_fold"/>
</dbReference>
<dbReference type="PANTHER" id="PTHR13554">
    <property type="entry name" value="26S PROTEASOME NON-ATPASE REGULATORY SUBUNIT 5-RELATED"/>
    <property type="match status" value="1"/>
</dbReference>
<keyword evidence="3" id="KW-1185">Reference proteome</keyword>
<dbReference type="GO" id="GO:0000502">
    <property type="term" value="C:proteasome complex"/>
    <property type="evidence" value="ECO:0007669"/>
    <property type="project" value="UniProtKB-KW"/>
</dbReference>
<evidence type="ECO:0000313" key="2">
    <source>
        <dbReference type="EMBL" id="GES90514.1"/>
    </source>
</evidence>
<evidence type="ECO:0000313" key="3">
    <source>
        <dbReference type="Proteomes" id="UP000247702"/>
    </source>
</evidence>
<dbReference type="InterPro" id="IPR011989">
    <property type="entry name" value="ARM-like"/>
</dbReference>
<reference evidence="2" key="2">
    <citation type="submission" date="2019-10" db="EMBL/GenBank/DDBJ databases">
        <title>Conservation and host-specific expression of non-tandemly repeated heterogenous ribosome RNA gene in arbuscular mycorrhizal fungi.</title>
        <authorList>
            <person name="Maeda T."/>
            <person name="Kobayashi Y."/>
            <person name="Nakagawa T."/>
            <person name="Ezawa T."/>
            <person name="Yamaguchi K."/>
            <person name="Bino T."/>
            <person name="Nishimoto Y."/>
            <person name="Shigenobu S."/>
            <person name="Kawaguchi M."/>
        </authorList>
    </citation>
    <scope>NUCLEOTIDE SEQUENCE</scope>
    <source>
        <strain evidence="2">HR1</strain>
    </source>
</reference>
<reference evidence="1 3" key="1">
    <citation type="submission" date="2017-11" db="EMBL/GenBank/DDBJ databases">
        <title>The genome of Rhizophagus clarus HR1 reveals common genetic basis of auxotrophy among arbuscular mycorrhizal fungi.</title>
        <authorList>
            <person name="Kobayashi Y."/>
        </authorList>
    </citation>
    <scope>NUCLEOTIDE SEQUENCE [LARGE SCALE GENOMIC DNA]</scope>
    <source>
        <strain evidence="1 3">HR1</strain>
    </source>
</reference>
<dbReference type="OrthoDB" id="10250600at2759"/>
<evidence type="ECO:0000313" key="1">
    <source>
        <dbReference type="EMBL" id="GBC09577.1"/>
    </source>
</evidence>
<proteinExistence type="predicted"/>
<dbReference type="Proteomes" id="UP000247702">
    <property type="component" value="Unassembled WGS sequence"/>
</dbReference>
<accession>A0A2Z6SPC4</accession>
<organism evidence="1 3">
    <name type="scientific">Rhizophagus clarus</name>
    <dbReference type="NCBI Taxonomy" id="94130"/>
    <lineage>
        <taxon>Eukaryota</taxon>
        <taxon>Fungi</taxon>
        <taxon>Fungi incertae sedis</taxon>
        <taxon>Mucoromycota</taxon>
        <taxon>Glomeromycotina</taxon>
        <taxon>Glomeromycetes</taxon>
        <taxon>Glomerales</taxon>
        <taxon>Glomeraceae</taxon>
        <taxon>Rhizophagus</taxon>
    </lineage>
</organism>
<dbReference type="Pfam" id="PF10508">
    <property type="entry name" value="Proteasom_PSMB"/>
    <property type="match status" value="1"/>
</dbReference>
<dbReference type="PANTHER" id="PTHR13554:SF10">
    <property type="entry name" value="26S PROTEASOME NON-ATPASE REGULATORY SUBUNIT 5"/>
    <property type="match status" value="1"/>
</dbReference>
<dbReference type="EMBL" id="BLAL01000194">
    <property type="protein sequence ID" value="GES90514.1"/>
    <property type="molecule type" value="Genomic_DNA"/>
</dbReference>
<dbReference type="SUPFAM" id="SSF48371">
    <property type="entry name" value="ARM repeat"/>
    <property type="match status" value="1"/>
</dbReference>
<dbReference type="AlphaFoldDB" id="A0A2Z6SPC4"/>
<dbReference type="GO" id="GO:0043248">
    <property type="term" value="P:proteasome assembly"/>
    <property type="evidence" value="ECO:0007669"/>
    <property type="project" value="InterPro"/>
</dbReference>
<dbReference type="Gene3D" id="1.25.10.10">
    <property type="entry name" value="Leucine-rich Repeat Variant"/>
    <property type="match status" value="2"/>
</dbReference>
<dbReference type="GO" id="GO:0005829">
    <property type="term" value="C:cytosol"/>
    <property type="evidence" value="ECO:0007669"/>
    <property type="project" value="TreeGrafter"/>
</dbReference>
<dbReference type="STRING" id="94130.A0A2Z6SPC4"/>